<organism evidence="2 3">
    <name type="scientific">Solanum commersonii</name>
    <name type="common">Commerson's wild potato</name>
    <name type="synonym">Commerson's nightshade</name>
    <dbReference type="NCBI Taxonomy" id="4109"/>
    <lineage>
        <taxon>Eukaryota</taxon>
        <taxon>Viridiplantae</taxon>
        <taxon>Streptophyta</taxon>
        <taxon>Embryophyta</taxon>
        <taxon>Tracheophyta</taxon>
        <taxon>Spermatophyta</taxon>
        <taxon>Magnoliopsida</taxon>
        <taxon>eudicotyledons</taxon>
        <taxon>Gunneridae</taxon>
        <taxon>Pentapetalae</taxon>
        <taxon>asterids</taxon>
        <taxon>lamiids</taxon>
        <taxon>Solanales</taxon>
        <taxon>Solanaceae</taxon>
        <taxon>Solanoideae</taxon>
        <taxon>Solaneae</taxon>
        <taxon>Solanum</taxon>
    </lineage>
</organism>
<dbReference type="AlphaFoldDB" id="A0A9J5W6Y9"/>
<sequence length="164" mass="18896">MKWKYNDGKGSAWKNLINDKYVKTYRWSPPIIQNSSRVGIWSNISGGVSLKNRFPTLYNCSSNKDGKFLEYYSSSGWQLNFRREFNDRENGRCGATTSTSGLSLEKLNQDKLQRRGLILSKMCYLCEEELKSVNQLFVHCGIAKQCRKLFLNLCGVVRSLLDGW</sequence>
<dbReference type="Proteomes" id="UP000824120">
    <property type="component" value="Chromosome 12"/>
</dbReference>
<gene>
    <name evidence="2" type="ORF">H5410_061007</name>
</gene>
<reference evidence="2 3" key="1">
    <citation type="submission" date="2020-09" db="EMBL/GenBank/DDBJ databases">
        <title>De no assembly of potato wild relative species, Solanum commersonii.</title>
        <authorList>
            <person name="Cho K."/>
        </authorList>
    </citation>
    <scope>NUCLEOTIDE SEQUENCE [LARGE SCALE GENOMIC DNA]</scope>
    <source>
        <strain evidence="2">LZ3.2</strain>
        <tissue evidence="2">Leaf</tissue>
    </source>
</reference>
<evidence type="ECO:0000313" key="2">
    <source>
        <dbReference type="EMBL" id="KAG5571241.1"/>
    </source>
</evidence>
<feature type="domain" description="Reverse transcriptase zinc-binding" evidence="1">
    <location>
        <begin position="109"/>
        <end position="145"/>
    </location>
</feature>
<dbReference type="InterPro" id="IPR026960">
    <property type="entry name" value="RVT-Znf"/>
</dbReference>
<evidence type="ECO:0000259" key="1">
    <source>
        <dbReference type="Pfam" id="PF13966"/>
    </source>
</evidence>
<name>A0A9J5W6Y9_SOLCO</name>
<proteinExistence type="predicted"/>
<protein>
    <recommendedName>
        <fullName evidence="1">Reverse transcriptase zinc-binding domain-containing protein</fullName>
    </recommendedName>
</protein>
<dbReference type="EMBL" id="JACXVP010000012">
    <property type="protein sequence ID" value="KAG5571241.1"/>
    <property type="molecule type" value="Genomic_DNA"/>
</dbReference>
<comment type="caution">
    <text evidence="2">The sequence shown here is derived from an EMBL/GenBank/DDBJ whole genome shotgun (WGS) entry which is preliminary data.</text>
</comment>
<accession>A0A9J5W6Y9</accession>
<keyword evidence="3" id="KW-1185">Reference proteome</keyword>
<dbReference type="Pfam" id="PF13966">
    <property type="entry name" value="zf-RVT"/>
    <property type="match status" value="1"/>
</dbReference>
<evidence type="ECO:0000313" key="3">
    <source>
        <dbReference type="Proteomes" id="UP000824120"/>
    </source>
</evidence>